<organism evidence="2">
    <name type="scientific">Arundo donax</name>
    <name type="common">Giant reed</name>
    <name type="synonym">Donax arundinaceus</name>
    <dbReference type="NCBI Taxonomy" id="35708"/>
    <lineage>
        <taxon>Eukaryota</taxon>
        <taxon>Viridiplantae</taxon>
        <taxon>Streptophyta</taxon>
        <taxon>Embryophyta</taxon>
        <taxon>Tracheophyta</taxon>
        <taxon>Spermatophyta</taxon>
        <taxon>Magnoliopsida</taxon>
        <taxon>Liliopsida</taxon>
        <taxon>Poales</taxon>
        <taxon>Poaceae</taxon>
        <taxon>PACMAD clade</taxon>
        <taxon>Arundinoideae</taxon>
        <taxon>Arundineae</taxon>
        <taxon>Arundo</taxon>
    </lineage>
</organism>
<accession>A0A0A9ATR3</accession>
<evidence type="ECO:0000313" key="2">
    <source>
        <dbReference type="EMBL" id="JAD52315.1"/>
    </source>
</evidence>
<feature type="compositionally biased region" description="Polar residues" evidence="1">
    <location>
        <begin position="1"/>
        <end position="12"/>
    </location>
</feature>
<dbReference type="EMBL" id="GBRH01245580">
    <property type="protein sequence ID" value="JAD52315.1"/>
    <property type="molecule type" value="Transcribed_RNA"/>
</dbReference>
<proteinExistence type="predicted"/>
<evidence type="ECO:0000256" key="1">
    <source>
        <dbReference type="SAM" id="MobiDB-lite"/>
    </source>
</evidence>
<feature type="region of interest" description="Disordered" evidence="1">
    <location>
        <begin position="1"/>
        <end position="23"/>
    </location>
</feature>
<sequence length="23" mass="2334">MLRSARNSTKNQALVVAVSGSGS</sequence>
<reference evidence="2" key="1">
    <citation type="submission" date="2014-09" db="EMBL/GenBank/DDBJ databases">
        <authorList>
            <person name="Magalhaes I.L.F."/>
            <person name="Oliveira U."/>
            <person name="Santos F.R."/>
            <person name="Vidigal T.H.D.A."/>
            <person name="Brescovit A.D."/>
            <person name="Santos A.J."/>
        </authorList>
    </citation>
    <scope>NUCLEOTIDE SEQUENCE</scope>
    <source>
        <tissue evidence="2">Shoot tissue taken approximately 20 cm above the soil surface</tissue>
    </source>
</reference>
<dbReference type="AlphaFoldDB" id="A0A0A9ATR3"/>
<protein>
    <submittedName>
        <fullName evidence="2">Uncharacterized protein</fullName>
    </submittedName>
</protein>
<name>A0A0A9ATR3_ARUDO</name>
<reference evidence="2" key="2">
    <citation type="journal article" date="2015" name="Data Brief">
        <title>Shoot transcriptome of the giant reed, Arundo donax.</title>
        <authorList>
            <person name="Barrero R.A."/>
            <person name="Guerrero F.D."/>
            <person name="Moolhuijzen P."/>
            <person name="Goolsby J.A."/>
            <person name="Tidwell J."/>
            <person name="Bellgard S.E."/>
            <person name="Bellgard M.I."/>
        </authorList>
    </citation>
    <scope>NUCLEOTIDE SEQUENCE</scope>
    <source>
        <tissue evidence="2">Shoot tissue taken approximately 20 cm above the soil surface</tissue>
    </source>
</reference>